<dbReference type="SUPFAM" id="SSF56801">
    <property type="entry name" value="Acetyl-CoA synthetase-like"/>
    <property type="match status" value="1"/>
</dbReference>
<evidence type="ECO:0000313" key="7">
    <source>
        <dbReference type="EMBL" id="AXC50491.1"/>
    </source>
</evidence>
<keyword evidence="4" id="KW-0067">ATP-binding</keyword>
<evidence type="ECO:0000256" key="3">
    <source>
        <dbReference type="ARBA" id="ARBA00022741"/>
    </source>
</evidence>
<dbReference type="Gene3D" id="3.30.300.30">
    <property type="match status" value="1"/>
</dbReference>
<dbReference type="GO" id="GO:0005524">
    <property type="term" value="F:ATP binding"/>
    <property type="evidence" value="ECO:0007669"/>
    <property type="project" value="UniProtKB-KW"/>
</dbReference>
<dbReference type="RefSeq" id="WP_114076808.1">
    <property type="nucleotide sequence ID" value="NZ_CP030918.1"/>
</dbReference>
<feature type="domain" description="AMP-binding enzyme C-terminal" evidence="6">
    <location>
        <begin position="429"/>
        <end position="506"/>
    </location>
</feature>
<dbReference type="PANTHER" id="PTHR43605:SF10">
    <property type="entry name" value="ACYL-COA SYNTHETASE MEDIUM CHAIN FAMILY MEMBER 3"/>
    <property type="match status" value="1"/>
</dbReference>
<proteinExistence type="inferred from homology"/>
<dbReference type="InterPro" id="IPR000873">
    <property type="entry name" value="AMP-dep_synth/lig_dom"/>
</dbReference>
<dbReference type="PANTHER" id="PTHR43605">
    <property type="entry name" value="ACYL-COENZYME A SYNTHETASE"/>
    <property type="match status" value="1"/>
</dbReference>
<dbReference type="InterPro" id="IPR051087">
    <property type="entry name" value="Mitochondrial_ACSM"/>
</dbReference>
<evidence type="ECO:0000256" key="1">
    <source>
        <dbReference type="ARBA" id="ARBA00006432"/>
    </source>
</evidence>
<dbReference type="GO" id="GO:0006633">
    <property type="term" value="P:fatty acid biosynthetic process"/>
    <property type="evidence" value="ECO:0007669"/>
    <property type="project" value="TreeGrafter"/>
</dbReference>
<keyword evidence="2" id="KW-0436">Ligase</keyword>
<evidence type="ECO:0000259" key="5">
    <source>
        <dbReference type="Pfam" id="PF00501"/>
    </source>
</evidence>
<dbReference type="Pfam" id="PF13193">
    <property type="entry name" value="AMP-binding_C"/>
    <property type="match status" value="1"/>
</dbReference>
<dbReference type="KEGG" id="pars:DRW48_13100"/>
<evidence type="ECO:0000256" key="2">
    <source>
        <dbReference type="ARBA" id="ARBA00022598"/>
    </source>
</evidence>
<dbReference type="Gene3D" id="3.40.50.12780">
    <property type="entry name" value="N-terminal domain of ligase-like"/>
    <property type="match status" value="1"/>
</dbReference>
<evidence type="ECO:0000259" key="6">
    <source>
        <dbReference type="Pfam" id="PF13193"/>
    </source>
</evidence>
<sequence>MRPLQGPTLPPGDYAAMRAAFRWDLPPRLNMARQAILDRAAAEPARLAMLEWSPEGVTRHSYADLAEMTARLAAAIDPAPGDRVGVLRTQSAWTAAAHAAIWARGAISVPLFKLFGPEALALRLSDAGIATVITDPEGRAMLAGFELRVIVPEEDALLEAATLEAVDTGPQDPAVIIYTSGTTGAPKGALHAHRILTGHLPGVEMSHDRLFPGADVIWTPADWAWIGGLIDVAMPGLALGVPVVAARLPKFTAEAAAAVIADCGVTCAFLPPTALRLLRASDVRLPQLRSVGSAGEPLGVELLTWGRRALGVTINEFYGQTECNMVASGAGSLFAPTPGAIGRSVPGFDVTVIDAAGQPTQSEGEIAIRKGAASMMLGYWQNPKATAEKFHGDWLLTGDRGIMDDGYIRFIGRGDDVITSGGYRIGPTEIEDVLLKHPAVASAAVIGLPDPLRTEAVTACVVLRPGFVADAALAAELQDHARLCAAHSYPRAVHFLDALPMTVTGKVMRRELRAMLTEGGQPGAGRGKD</sequence>
<dbReference type="InterPro" id="IPR020845">
    <property type="entry name" value="AMP-binding_CS"/>
</dbReference>
<dbReference type="EMBL" id="CP030918">
    <property type="protein sequence ID" value="AXC50491.1"/>
    <property type="molecule type" value="Genomic_DNA"/>
</dbReference>
<dbReference type="Proteomes" id="UP000252023">
    <property type="component" value="Chromosome"/>
</dbReference>
<dbReference type="Pfam" id="PF00501">
    <property type="entry name" value="AMP-binding"/>
    <property type="match status" value="1"/>
</dbReference>
<name>A0A344PM86_9RHOB</name>
<dbReference type="InterPro" id="IPR025110">
    <property type="entry name" value="AMP-bd_C"/>
</dbReference>
<dbReference type="InterPro" id="IPR042099">
    <property type="entry name" value="ANL_N_sf"/>
</dbReference>
<reference evidence="8" key="1">
    <citation type="submission" date="2018-07" db="EMBL/GenBank/DDBJ databases">
        <title>Genome sequencing of Paracoccus sp. SC2-6.</title>
        <authorList>
            <person name="Heo J."/>
            <person name="Kim S.-J."/>
            <person name="Kwon S.-W."/>
        </authorList>
    </citation>
    <scope>NUCLEOTIDE SEQUENCE [LARGE SCALE GENOMIC DNA]</scope>
    <source>
        <strain evidence="8">SC2-6</strain>
    </source>
</reference>
<gene>
    <name evidence="7" type="ORF">DRW48_13100</name>
</gene>
<dbReference type="InterPro" id="IPR045851">
    <property type="entry name" value="AMP-bd_C_sf"/>
</dbReference>
<dbReference type="GO" id="GO:0004321">
    <property type="term" value="F:fatty-acyl-CoA synthase activity"/>
    <property type="evidence" value="ECO:0007669"/>
    <property type="project" value="TreeGrafter"/>
</dbReference>
<dbReference type="OrthoDB" id="9803968at2"/>
<evidence type="ECO:0000313" key="8">
    <source>
        <dbReference type="Proteomes" id="UP000252023"/>
    </source>
</evidence>
<keyword evidence="3" id="KW-0547">Nucleotide-binding</keyword>
<dbReference type="GO" id="GO:0015645">
    <property type="term" value="F:fatty acid ligase activity"/>
    <property type="evidence" value="ECO:0007669"/>
    <property type="project" value="TreeGrafter"/>
</dbReference>
<accession>A0A344PM86</accession>
<organism evidence="7 8">
    <name type="scientific">Paracoccus suum</name>
    <dbReference type="NCBI Taxonomy" id="2259340"/>
    <lineage>
        <taxon>Bacteria</taxon>
        <taxon>Pseudomonadati</taxon>
        <taxon>Pseudomonadota</taxon>
        <taxon>Alphaproteobacteria</taxon>
        <taxon>Rhodobacterales</taxon>
        <taxon>Paracoccaceae</taxon>
        <taxon>Paracoccus</taxon>
    </lineage>
</organism>
<dbReference type="AlphaFoldDB" id="A0A344PM86"/>
<dbReference type="PROSITE" id="PS00455">
    <property type="entry name" value="AMP_BINDING"/>
    <property type="match status" value="1"/>
</dbReference>
<dbReference type="GO" id="GO:0006637">
    <property type="term" value="P:acyl-CoA metabolic process"/>
    <property type="evidence" value="ECO:0007669"/>
    <property type="project" value="TreeGrafter"/>
</dbReference>
<feature type="domain" description="AMP-dependent synthetase/ligase" evidence="5">
    <location>
        <begin position="39"/>
        <end position="380"/>
    </location>
</feature>
<comment type="similarity">
    <text evidence="1">Belongs to the ATP-dependent AMP-binding enzyme family.</text>
</comment>
<protein>
    <submittedName>
        <fullName evidence="7">AMP-dependent synthetase</fullName>
    </submittedName>
</protein>
<evidence type="ECO:0000256" key="4">
    <source>
        <dbReference type="ARBA" id="ARBA00022840"/>
    </source>
</evidence>
<dbReference type="GO" id="GO:0016405">
    <property type="term" value="F:CoA-ligase activity"/>
    <property type="evidence" value="ECO:0007669"/>
    <property type="project" value="UniProtKB-ARBA"/>
</dbReference>
<keyword evidence="8" id="KW-1185">Reference proteome</keyword>